<dbReference type="PANTHER" id="PTHR11188:SF17">
    <property type="entry name" value="FI21816P1"/>
    <property type="match status" value="1"/>
</dbReference>
<dbReference type="SMART" id="SM01017">
    <property type="entry name" value="Arrestin_C"/>
    <property type="match status" value="1"/>
</dbReference>
<accession>A0ABR2W5G1</accession>
<dbReference type="Pfam" id="PF00339">
    <property type="entry name" value="Arrestin_N"/>
    <property type="match status" value="1"/>
</dbReference>
<dbReference type="Gene3D" id="2.60.40.640">
    <property type="match status" value="1"/>
</dbReference>
<dbReference type="InterPro" id="IPR014756">
    <property type="entry name" value="Ig_E-set"/>
</dbReference>
<feature type="domain" description="Arrestin C-terminal-like" evidence="1">
    <location>
        <begin position="167"/>
        <end position="303"/>
    </location>
</feature>
<dbReference type="InterPro" id="IPR011021">
    <property type="entry name" value="Arrestin-like_N"/>
</dbReference>
<proteinExistence type="predicted"/>
<evidence type="ECO:0000313" key="3">
    <source>
        <dbReference type="Proteomes" id="UP001479436"/>
    </source>
</evidence>
<sequence length="329" mass="37130">MPSNPQMSSSVEVVLQEDTLTMHGSADQSVGCALRGAVLVNLIKDTKVKFISLRLKGKLKLKMTSDMPRKEQILIDETWPILELSHQLYTLPKGQHQYDFEYPLSGKLPESVKVSHGKIIYKLYAVLEKPGFHRTLKASCPLTIHRVPLPSTSDIADSPNIMISGTWASRMYYEAAIPANTFAPGEIFPVTFHFYITDPLLEVDRIHSSMREYTIYRSASFVRPSVQSKKLANLVQDYSRPPNVNDWEATINVQVPDFVKSDCGPDYIEVCHKLEVKFCISQGGLILDTVIHRFPIVVQSLEYNEVTLSPPAYRAIDSTCELPPVYEVR</sequence>
<dbReference type="SUPFAM" id="SSF81296">
    <property type="entry name" value="E set domains"/>
    <property type="match status" value="1"/>
</dbReference>
<reference evidence="2 3" key="1">
    <citation type="submission" date="2023-04" db="EMBL/GenBank/DDBJ databases">
        <title>Genome of Basidiobolus ranarum AG-B5.</title>
        <authorList>
            <person name="Stajich J.E."/>
            <person name="Carter-House D."/>
            <person name="Gryganskyi A."/>
        </authorList>
    </citation>
    <scope>NUCLEOTIDE SEQUENCE [LARGE SCALE GENOMIC DNA]</scope>
    <source>
        <strain evidence="2 3">AG-B5</strain>
    </source>
</reference>
<comment type="caution">
    <text evidence="2">The sequence shown here is derived from an EMBL/GenBank/DDBJ whole genome shotgun (WGS) entry which is preliminary data.</text>
</comment>
<protein>
    <recommendedName>
        <fullName evidence="1">Arrestin C-terminal-like domain-containing protein</fullName>
    </recommendedName>
</protein>
<gene>
    <name evidence="2" type="ORF">K7432_003918</name>
</gene>
<organism evidence="2 3">
    <name type="scientific">Basidiobolus ranarum</name>
    <dbReference type="NCBI Taxonomy" id="34480"/>
    <lineage>
        <taxon>Eukaryota</taxon>
        <taxon>Fungi</taxon>
        <taxon>Fungi incertae sedis</taxon>
        <taxon>Zoopagomycota</taxon>
        <taxon>Entomophthoromycotina</taxon>
        <taxon>Basidiobolomycetes</taxon>
        <taxon>Basidiobolales</taxon>
        <taxon>Basidiobolaceae</taxon>
        <taxon>Basidiobolus</taxon>
    </lineage>
</organism>
<dbReference type="InterPro" id="IPR011022">
    <property type="entry name" value="Arrestin_C-like"/>
</dbReference>
<dbReference type="Pfam" id="PF02752">
    <property type="entry name" value="Arrestin_C"/>
    <property type="match status" value="1"/>
</dbReference>
<dbReference type="InterPro" id="IPR050357">
    <property type="entry name" value="Arrestin_domain-protein"/>
</dbReference>
<dbReference type="EMBL" id="JASJQH010007002">
    <property type="protein sequence ID" value="KAK9720786.1"/>
    <property type="molecule type" value="Genomic_DNA"/>
</dbReference>
<name>A0ABR2W5G1_9FUNG</name>
<evidence type="ECO:0000313" key="2">
    <source>
        <dbReference type="EMBL" id="KAK9720786.1"/>
    </source>
</evidence>
<dbReference type="InterPro" id="IPR014752">
    <property type="entry name" value="Arrestin-like_C"/>
</dbReference>
<evidence type="ECO:0000259" key="1">
    <source>
        <dbReference type="SMART" id="SM01017"/>
    </source>
</evidence>
<keyword evidence="3" id="KW-1185">Reference proteome</keyword>
<dbReference type="Proteomes" id="UP001479436">
    <property type="component" value="Unassembled WGS sequence"/>
</dbReference>
<dbReference type="PANTHER" id="PTHR11188">
    <property type="entry name" value="ARRESTIN DOMAIN CONTAINING PROTEIN"/>
    <property type="match status" value="1"/>
</dbReference>